<dbReference type="Pfam" id="PF13347">
    <property type="entry name" value="MFS_2"/>
    <property type="match status" value="2"/>
</dbReference>
<evidence type="ECO:0000256" key="2">
    <source>
        <dbReference type="ARBA" id="ARBA00008335"/>
    </source>
</evidence>
<evidence type="ECO:0000259" key="5">
    <source>
        <dbReference type="PROSITE" id="PS50850"/>
    </source>
</evidence>
<protein>
    <submittedName>
        <fullName evidence="6">Major facilitator superfamily domain-containing protein 12</fullName>
    </submittedName>
</protein>
<keyword evidence="4" id="KW-1133">Transmembrane helix</keyword>
<comment type="similarity">
    <text evidence="2">Belongs to the major facilitator superfamily.</text>
</comment>
<keyword evidence="7" id="KW-1185">Reference proteome</keyword>
<dbReference type="PROSITE" id="PS50850">
    <property type="entry name" value="MFS"/>
    <property type="match status" value="1"/>
</dbReference>
<proteinExistence type="inferred from homology"/>
<feature type="domain" description="Major facilitator superfamily (MFS) profile" evidence="5">
    <location>
        <begin position="315"/>
        <end position="530"/>
    </location>
</feature>
<comment type="subcellular location">
    <subcellularLocation>
        <location evidence="1">Membrane</location>
        <topology evidence="1">Multi-pass membrane protein</topology>
    </subcellularLocation>
</comment>
<feature type="transmembrane region" description="Helical" evidence="4">
    <location>
        <begin position="157"/>
        <end position="177"/>
    </location>
</feature>
<feature type="transmembrane region" description="Helical" evidence="4">
    <location>
        <begin position="444"/>
        <end position="466"/>
    </location>
</feature>
<feature type="transmembrane region" description="Helical" evidence="4">
    <location>
        <begin position="116"/>
        <end position="136"/>
    </location>
</feature>
<dbReference type="InterPro" id="IPR020846">
    <property type="entry name" value="MFS_dom"/>
</dbReference>
<feature type="transmembrane region" description="Helical" evidence="4">
    <location>
        <begin position="314"/>
        <end position="330"/>
    </location>
</feature>
<feature type="transmembrane region" description="Helical" evidence="4">
    <location>
        <begin position="44"/>
        <end position="63"/>
    </location>
</feature>
<dbReference type="GO" id="GO:0015293">
    <property type="term" value="F:symporter activity"/>
    <property type="evidence" value="ECO:0007669"/>
    <property type="project" value="InterPro"/>
</dbReference>
<feature type="transmembrane region" description="Helical" evidence="4">
    <location>
        <begin position="84"/>
        <end position="101"/>
    </location>
</feature>
<dbReference type="Proteomes" id="UP001381693">
    <property type="component" value="Unassembled WGS sequence"/>
</dbReference>
<dbReference type="InterPro" id="IPR039672">
    <property type="entry name" value="MFS_2"/>
</dbReference>
<dbReference type="InterPro" id="IPR036259">
    <property type="entry name" value="MFS_trans_sf"/>
</dbReference>
<dbReference type="Gene3D" id="1.20.1250.20">
    <property type="entry name" value="MFS general substrate transporter like domains"/>
    <property type="match status" value="1"/>
</dbReference>
<comment type="caution">
    <text evidence="6">The sequence shown here is derived from an EMBL/GenBank/DDBJ whole genome shotgun (WGS) entry which is preliminary data.</text>
</comment>
<feature type="transmembrane region" description="Helical" evidence="4">
    <location>
        <begin position="405"/>
        <end position="432"/>
    </location>
</feature>
<dbReference type="PANTHER" id="PTHR11328">
    <property type="entry name" value="MAJOR FACILITATOR SUPERFAMILY DOMAIN-CONTAINING PROTEIN"/>
    <property type="match status" value="1"/>
</dbReference>
<feature type="region of interest" description="Disordered" evidence="3">
    <location>
        <begin position="267"/>
        <end position="292"/>
    </location>
</feature>
<organism evidence="6 7">
    <name type="scientific">Halocaridina rubra</name>
    <name type="common">Hawaiian red shrimp</name>
    <dbReference type="NCBI Taxonomy" id="373956"/>
    <lineage>
        <taxon>Eukaryota</taxon>
        <taxon>Metazoa</taxon>
        <taxon>Ecdysozoa</taxon>
        <taxon>Arthropoda</taxon>
        <taxon>Crustacea</taxon>
        <taxon>Multicrustacea</taxon>
        <taxon>Malacostraca</taxon>
        <taxon>Eumalacostraca</taxon>
        <taxon>Eucarida</taxon>
        <taxon>Decapoda</taxon>
        <taxon>Pleocyemata</taxon>
        <taxon>Caridea</taxon>
        <taxon>Atyoidea</taxon>
        <taxon>Atyidae</taxon>
        <taxon>Halocaridina</taxon>
    </lineage>
</organism>
<keyword evidence="4" id="KW-0812">Transmembrane</keyword>
<accession>A0AAN9FUC8</accession>
<evidence type="ECO:0000256" key="1">
    <source>
        <dbReference type="ARBA" id="ARBA00004141"/>
    </source>
</evidence>
<feature type="transmembrane region" description="Helical" evidence="4">
    <location>
        <begin position="381"/>
        <end position="399"/>
    </location>
</feature>
<feature type="transmembrane region" description="Helical" evidence="4">
    <location>
        <begin position="12"/>
        <end position="32"/>
    </location>
</feature>
<dbReference type="EMBL" id="JAXCGZ010000111">
    <property type="protein sequence ID" value="KAK7086674.1"/>
    <property type="molecule type" value="Genomic_DNA"/>
</dbReference>
<evidence type="ECO:0000256" key="3">
    <source>
        <dbReference type="SAM" id="MobiDB-lite"/>
    </source>
</evidence>
<gene>
    <name evidence="6" type="primary">MFSD12_4</name>
    <name evidence="6" type="ORF">SK128_025023</name>
</gene>
<feature type="transmembrane region" description="Helical" evidence="4">
    <location>
        <begin position="478"/>
        <end position="499"/>
    </location>
</feature>
<dbReference type="SUPFAM" id="SSF103473">
    <property type="entry name" value="MFS general substrate transporter"/>
    <property type="match status" value="1"/>
</dbReference>
<dbReference type="FunFam" id="1.20.1250.20:FF:000431">
    <property type="entry name" value="Predicted protein"/>
    <property type="match status" value="1"/>
</dbReference>
<dbReference type="GO" id="GO:0008643">
    <property type="term" value="P:carbohydrate transport"/>
    <property type="evidence" value="ECO:0007669"/>
    <property type="project" value="InterPro"/>
</dbReference>
<evidence type="ECO:0000313" key="7">
    <source>
        <dbReference type="Proteomes" id="UP001381693"/>
    </source>
</evidence>
<feature type="transmembrane region" description="Helical" evidence="4">
    <location>
        <begin position="350"/>
        <end position="369"/>
    </location>
</feature>
<keyword evidence="4" id="KW-0472">Membrane</keyword>
<dbReference type="GO" id="GO:0005886">
    <property type="term" value="C:plasma membrane"/>
    <property type="evidence" value="ECO:0007669"/>
    <property type="project" value="TreeGrafter"/>
</dbReference>
<evidence type="ECO:0000256" key="4">
    <source>
        <dbReference type="SAM" id="Phobius"/>
    </source>
</evidence>
<reference evidence="6 7" key="1">
    <citation type="submission" date="2023-11" db="EMBL/GenBank/DDBJ databases">
        <title>Halocaridina rubra genome assembly.</title>
        <authorList>
            <person name="Smith C."/>
        </authorList>
    </citation>
    <scope>NUCLEOTIDE SEQUENCE [LARGE SCALE GENOMIC DNA]</scope>
    <source>
        <strain evidence="6">EP-1</strain>
        <tissue evidence="6">Whole</tissue>
    </source>
</reference>
<feature type="transmembrane region" description="Helical" evidence="4">
    <location>
        <begin position="229"/>
        <end position="248"/>
    </location>
</feature>
<sequence>MKSLPWITKLCYGVGHIFNDLCASMWFSYLLIFYEKVLQFDPTTAGLVLLVGQIADGLSTPIVGIFSDKENKIPLFAKYGRRKIWHLMGTVLVALSFPFIFNSCLGCRGESRWLRLTYYVVFVCVFQFGWACIQISHLALIPDLTSKKHQRTELNSIRYAFTVLSNLSVFAVTFLVLKTSSTDDENLERVYRNTNCTDPQFQEIEIEPVEKPCYLDTVGPEDVQKFNNVALICVAVGIFFSIVFHFGVKEPKFQKVKTQQMTRIKLSLGEEGKEERETDVEEEESKKIDTDESPASVSRIPYRRMRKRDWFKELPFYQIAIIYLATRLYVNLYQVYMPLYIQETLNLSETYIASVPFAMFLAGFFSSLLMKYINKKIGRKCSFALGCIVGLGGCLWIWLGAGNYYIYWGIFVVAALLGMGGSVLLITSLSFTADLIGQNVEGAAFVYGFMSLADKLSNGIIIMLIQDFNPEEGWYYRSVIAFACGSACLLGIFVTLTLMKTKVGHREGKILNKLPEQPDSEVPLRPGTSS</sequence>
<evidence type="ECO:0000313" key="6">
    <source>
        <dbReference type="EMBL" id="KAK7086674.1"/>
    </source>
</evidence>
<name>A0AAN9FUC8_HALRR</name>
<dbReference type="CDD" id="cd17491">
    <property type="entry name" value="MFS_MFSD12"/>
    <property type="match status" value="1"/>
</dbReference>
<dbReference type="AlphaFoldDB" id="A0AAN9FUC8"/>
<dbReference type="PANTHER" id="PTHR11328:SF28">
    <property type="entry name" value="MAJOR FACILITATOR SUPERFAMILY DOMAIN-CONTAINING PROTEIN 12"/>
    <property type="match status" value="1"/>
</dbReference>